<feature type="transmembrane region" description="Helical" evidence="2">
    <location>
        <begin position="285"/>
        <end position="311"/>
    </location>
</feature>
<dbReference type="PANTHER" id="PTHR39299:SF1">
    <property type="entry name" value="TRANSMEMBRANE PROTEIN"/>
    <property type="match status" value="1"/>
</dbReference>
<feature type="transmembrane region" description="Helical" evidence="2">
    <location>
        <begin position="112"/>
        <end position="132"/>
    </location>
</feature>
<feature type="domain" description="DUF7789" evidence="3">
    <location>
        <begin position="174"/>
        <end position="308"/>
    </location>
</feature>
<evidence type="ECO:0000313" key="5">
    <source>
        <dbReference type="Proteomes" id="UP001159405"/>
    </source>
</evidence>
<organism evidence="4 5">
    <name type="scientific">Porites lobata</name>
    <dbReference type="NCBI Taxonomy" id="104759"/>
    <lineage>
        <taxon>Eukaryota</taxon>
        <taxon>Metazoa</taxon>
        <taxon>Cnidaria</taxon>
        <taxon>Anthozoa</taxon>
        <taxon>Hexacorallia</taxon>
        <taxon>Scleractinia</taxon>
        <taxon>Fungiina</taxon>
        <taxon>Poritidae</taxon>
        <taxon>Porites</taxon>
    </lineage>
</organism>
<feature type="transmembrane region" description="Helical" evidence="2">
    <location>
        <begin position="221"/>
        <end position="240"/>
    </location>
</feature>
<evidence type="ECO:0000256" key="1">
    <source>
        <dbReference type="SAM" id="MobiDB-lite"/>
    </source>
</evidence>
<evidence type="ECO:0000256" key="2">
    <source>
        <dbReference type="SAM" id="Phobius"/>
    </source>
</evidence>
<sequence>MAADKTVRKNTLAGEDGESDSFHASENSLEQRTTLTAIGKLKTFAGLEAVEWTFLTISIINVLVAIGITIDRLIELHKNTPDYTFAIILFINIGFCLFYAVHGVLREREFELYVYIVGIVVLLIYIIIDLIVNDVNRTTLKWVRFGAIIGLGPPNIYFAIKVAQGFGYLAFRTVGAAESIHRMYRYAGMFSCLIKFDLQLAVSLAVFVIMKVNDLQVGDKITVGIGIPFQLFWSILGWCAMRREMKILVWIFAPLSLVEPVYLIYKIVTIAQKWDQNISHGKDVLVYSFLGAAAMAFVVRVLVGISFWLVVRNFGKGLKETVFNLPVTGDEPPIFPRKRNTAKCCGVVCCGPLG</sequence>
<evidence type="ECO:0000313" key="4">
    <source>
        <dbReference type="EMBL" id="CAH3170162.1"/>
    </source>
</evidence>
<evidence type="ECO:0000259" key="3">
    <source>
        <dbReference type="Pfam" id="PF25044"/>
    </source>
</evidence>
<reference evidence="4 5" key="1">
    <citation type="submission" date="2022-05" db="EMBL/GenBank/DDBJ databases">
        <authorList>
            <consortium name="Genoscope - CEA"/>
            <person name="William W."/>
        </authorList>
    </citation>
    <scope>NUCLEOTIDE SEQUENCE [LARGE SCALE GENOMIC DNA]</scope>
</reference>
<keyword evidence="2" id="KW-0472">Membrane</keyword>
<dbReference type="Pfam" id="PF25044">
    <property type="entry name" value="DUF7789"/>
    <property type="match status" value="2"/>
</dbReference>
<proteinExistence type="predicted"/>
<dbReference type="Proteomes" id="UP001159405">
    <property type="component" value="Unassembled WGS sequence"/>
</dbReference>
<dbReference type="EMBL" id="CALNXK010000154">
    <property type="protein sequence ID" value="CAH3170162.1"/>
    <property type="molecule type" value="Genomic_DNA"/>
</dbReference>
<gene>
    <name evidence="4" type="ORF">PLOB_00010514</name>
</gene>
<keyword evidence="2" id="KW-1133">Transmembrane helix</keyword>
<keyword evidence="2" id="KW-0812">Transmembrane</keyword>
<feature type="domain" description="DUF7789" evidence="3">
    <location>
        <begin position="39"/>
        <end position="160"/>
    </location>
</feature>
<protein>
    <recommendedName>
        <fullName evidence="3">DUF7789 domain-containing protein</fullName>
    </recommendedName>
</protein>
<feature type="transmembrane region" description="Helical" evidence="2">
    <location>
        <begin position="82"/>
        <end position="100"/>
    </location>
</feature>
<name>A0ABN8QWN3_9CNID</name>
<feature type="transmembrane region" description="Helical" evidence="2">
    <location>
        <begin position="247"/>
        <end position="265"/>
    </location>
</feature>
<feature type="transmembrane region" description="Helical" evidence="2">
    <location>
        <begin position="52"/>
        <end position="70"/>
    </location>
</feature>
<feature type="transmembrane region" description="Helical" evidence="2">
    <location>
        <begin position="186"/>
        <end position="209"/>
    </location>
</feature>
<feature type="region of interest" description="Disordered" evidence="1">
    <location>
        <begin position="1"/>
        <end position="27"/>
    </location>
</feature>
<keyword evidence="5" id="KW-1185">Reference proteome</keyword>
<dbReference type="InterPro" id="IPR056691">
    <property type="entry name" value="DUF7789"/>
</dbReference>
<comment type="caution">
    <text evidence="4">The sequence shown here is derived from an EMBL/GenBank/DDBJ whole genome shotgun (WGS) entry which is preliminary data.</text>
</comment>
<accession>A0ABN8QWN3</accession>
<dbReference type="PANTHER" id="PTHR39299">
    <property type="entry name" value="TRANSMEMBRANE PROTEIN"/>
    <property type="match status" value="1"/>
</dbReference>